<dbReference type="PANTHER" id="PTHR22050:SF0">
    <property type="entry name" value="TRANSMEMBRANE PROTEIN 131 HOMOLOG"/>
    <property type="match status" value="1"/>
</dbReference>
<feature type="compositionally biased region" description="Pro residues" evidence="1">
    <location>
        <begin position="1974"/>
        <end position="1989"/>
    </location>
</feature>
<feature type="compositionally biased region" description="Polar residues" evidence="1">
    <location>
        <begin position="1680"/>
        <end position="1694"/>
    </location>
</feature>
<evidence type="ECO:0000256" key="1">
    <source>
        <dbReference type="SAM" id="MobiDB-lite"/>
    </source>
</evidence>
<feature type="chain" id="PRO_5040785620" description="Transmembrane protein 131-like N-terminal domain-containing protein" evidence="3">
    <location>
        <begin position="23"/>
        <end position="2207"/>
    </location>
</feature>
<feature type="transmembrane region" description="Helical" evidence="2">
    <location>
        <begin position="1431"/>
        <end position="1452"/>
    </location>
</feature>
<dbReference type="InterPro" id="IPR039877">
    <property type="entry name" value="TMEM131-like"/>
</dbReference>
<name>A0A9W7FSR0_9STRA</name>
<keyword evidence="2" id="KW-0812">Transmembrane</keyword>
<feature type="domain" description="Transmembrane protein 131-like N-terminal" evidence="4">
    <location>
        <begin position="55"/>
        <end position="122"/>
    </location>
</feature>
<dbReference type="InterPro" id="IPR022113">
    <property type="entry name" value="TMEM131L_N"/>
</dbReference>
<evidence type="ECO:0000313" key="6">
    <source>
        <dbReference type="Proteomes" id="UP001165122"/>
    </source>
</evidence>
<evidence type="ECO:0000256" key="3">
    <source>
        <dbReference type="SAM" id="SignalP"/>
    </source>
</evidence>
<keyword evidence="6" id="KW-1185">Reference proteome</keyword>
<organism evidence="5 6">
    <name type="scientific">Triparma laevis f. longispina</name>
    <dbReference type="NCBI Taxonomy" id="1714387"/>
    <lineage>
        <taxon>Eukaryota</taxon>
        <taxon>Sar</taxon>
        <taxon>Stramenopiles</taxon>
        <taxon>Ochrophyta</taxon>
        <taxon>Bolidophyceae</taxon>
        <taxon>Parmales</taxon>
        <taxon>Triparmaceae</taxon>
        <taxon>Triparma</taxon>
    </lineage>
</organism>
<feature type="region of interest" description="Disordered" evidence="1">
    <location>
        <begin position="1776"/>
        <end position="1800"/>
    </location>
</feature>
<feature type="signal peptide" evidence="3">
    <location>
        <begin position="1"/>
        <end position="22"/>
    </location>
</feature>
<feature type="compositionally biased region" description="Low complexity" evidence="1">
    <location>
        <begin position="1664"/>
        <end position="1679"/>
    </location>
</feature>
<feature type="compositionally biased region" description="Basic and acidic residues" evidence="1">
    <location>
        <begin position="1791"/>
        <end position="1800"/>
    </location>
</feature>
<comment type="caution">
    <text evidence="5">The sequence shown here is derived from an EMBL/GenBank/DDBJ whole genome shotgun (WGS) entry which is preliminary data.</text>
</comment>
<keyword evidence="2" id="KW-1133">Transmembrane helix</keyword>
<dbReference type="CDD" id="cd06503">
    <property type="entry name" value="ATP-synt_Fo_b"/>
    <property type="match status" value="1"/>
</dbReference>
<feature type="region of interest" description="Disordered" evidence="1">
    <location>
        <begin position="1947"/>
        <end position="2058"/>
    </location>
</feature>
<dbReference type="EMBL" id="BRXW01000295">
    <property type="protein sequence ID" value="GMI17549.1"/>
    <property type="molecule type" value="Genomic_DNA"/>
</dbReference>
<dbReference type="GO" id="GO:0016020">
    <property type="term" value="C:membrane"/>
    <property type="evidence" value="ECO:0007669"/>
    <property type="project" value="TreeGrafter"/>
</dbReference>
<evidence type="ECO:0000259" key="4">
    <source>
        <dbReference type="Pfam" id="PF12371"/>
    </source>
</evidence>
<feature type="region of interest" description="Disordered" evidence="1">
    <location>
        <begin position="1623"/>
        <end position="1717"/>
    </location>
</feature>
<feature type="compositionally biased region" description="Polar residues" evidence="1">
    <location>
        <begin position="2184"/>
        <end position="2207"/>
    </location>
</feature>
<proteinExistence type="predicted"/>
<feature type="region of interest" description="Disordered" evidence="1">
    <location>
        <begin position="2174"/>
        <end position="2207"/>
    </location>
</feature>
<gene>
    <name evidence="5" type="ORF">TrLO_g14808</name>
</gene>
<dbReference type="CDD" id="cd22265">
    <property type="entry name" value="UDM1_RNF168"/>
    <property type="match status" value="1"/>
</dbReference>
<evidence type="ECO:0000256" key="2">
    <source>
        <dbReference type="SAM" id="Phobius"/>
    </source>
</evidence>
<protein>
    <recommendedName>
        <fullName evidence="4">Transmembrane protein 131-like N-terminal domain-containing protein</fullName>
    </recommendedName>
</protein>
<keyword evidence="3" id="KW-0732">Signal</keyword>
<feature type="compositionally biased region" description="Low complexity" evidence="1">
    <location>
        <begin position="1631"/>
        <end position="1642"/>
    </location>
</feature>
<dbReference type="Pfam" id="PF12371">
    <property type="entry name" value="TMEM131_like_N"/>
    <property type="match status" value="1"/>
</dbReference>
<evidence type="ECO:0000313" key="5">
    <source>
        <dbReference type="EMBL" id="GMI17549.1"/>
    </source>
</evidence>
<dbReference type="Proteomes" id="UP001165122">
    <property type="component" value="Unassembled WGS sequence"/>
</dbReference>
<dbReference type="OrthoDB" id="207296at2759"/>
<accession>A0A9W7FSR0</accession>
<dbReference type="PANTHER" id="PTHR22050">
    <property type="entry name" value="RW1 PROTEIN HOMOLOG"/>
    <property type="match status" value="1"/>
</dbReference>
<sequence>MPSPRLFLLLLIPSFLLISIFSSSLETVVPPSNTLQHVGDGFRVTSPDILVGTECEPVVSELIVENTNKKEITLLSLSSTTSDVHLPLFDSKTLQPGTTESLKVVYLPNIPGPSMTTFTLLTSSTPLTFPLYTLSHPSPLNLHPTTITSIGGETVTKLFSLKGIFDVMSYEGSTSSIIVQCNEEGTIQDPVFKVDVKIPSNLGEKHLGWITLKLIPEGYDDSKTYIIPLTTVTVSDLVLPEYLDFGILTSPKDSATLPIKMYNPFPHDLKLSNVKSDKSEFKVLKPSHTSSILPSREEREILVIFDVDVEGFVEGEIEVSGNFTSKTVKVRGQGKWGGVAWRDEDIIIKKGASVERHSLEIFNVFKDDVLLHNVTSACSGVEIQEYEKVEKGHMQFWNVNFLTKGALNISNPITDENTDCGIWVTTALSRHWVPIFIYDGKLTISPQPPPSKHYQRYIDLLYYGGEETEVVVVDFGGLGGGGRGRKGIWVRNENPVGVELRVGGEIEGLRISPGHVKISVLDIFNLHSHSNLITSSSNSYLTQISVLDVRFSPNSKKDLEYLYDKHNVVEARNKVVVKGEAVELEVKKGWKRSKGNVMNVPQSQNPSSGLLLSTDGRFERTLKKIKGSSNDDNIVIIPPGGEVRLDVEVWTGEVGRLGGEGARFIGTGLEFTTPEETFKVAVIYESVMGEFEVGVFDFENYFKVERGSNEKLSNLYFTPTPKLDQIYSNLNLNTGITPTSNKFPPRTGSNFFSLNPSNPFIHKLYMHRSTLTPTLTKSGDTIPTLSLQPILRTGLTSILTPPSYDDTEPYIDLVVTSTFNSPTSVQSVTSCNPWFQIDTTEFKGNIDTFPSDYEAYNSVVGEGERKPVARVYHILRCGGGGMDEGNRTFVREVMFWECAKVFIEEKNEINRENCAPMIKTKAETAGEVEVEKRAYTAVLKFLNTMKEQRTENAVTSHQLTTWKDAKNAWYEYEKYDLNIIATGITVTPEVSEPPTSPPLIVTSRLSIPKINLARHEEVVFDNTRVGSEGIGYIYVENPTADPITVSIVQPNNDEGCWIQAQKKMANSWYTGGSWFMLMQSDHTPILQAGYGSSVRTPPGTPTMKSVHGISMLLRGCGRRCGVKGETTTPTALFAPITPISTENEEGSMYRITKPQPFAVSFDAFKTVMLEPYQVKRVGPLFFKPWGQGDFNSDLYIKNDITGLEKVTLRGRGVSNFLAFSALPQSEGGSSSDVISWEGEKMLRFEPGLPTYDGSAHVTKFIRLSNQGGHPIHIQHIELQSQRNPSASLIFTFSKPFGIFNLFPPFDYEYLVPYMEKIKELMGPQWGYPGWGGTPAACQSRGYRIVNCEAAQTHFTLKNEEYIDIEIQHHPECGEPFSYTHLNVNMVVEETFYGRPETGLYVESRAFKVGHAASEADMEYCISSLDVLKYQLRYVTVFITCLFIFMAFFYLYFVSLDVLYRHDYMLRVEATWQKPIISCYDELQSDLKHITSTNPDITQLDLWVKTKVKDMMSTRTTPPTRAVPQPKLVIPKRFFGNLENHDEDTDFIKATLAPVGVDVDNANHNTAYASSPATRKFTTALKSSSWRAHLAKSRGNDPNPIGCMPPSAFPAFFANMKASYHTSHLATNPNNSKSVTFRTSSSSFDDEEGEEGAGAGTPPRLVTGSSKSSLKMHPSSSSSPQVGNSGYVRSTSGSLSKEERRALAVEQQRQALTEKEARREEDEILKRAAAAKKKLKKEQEEEAQRQEILAKIKGEEEFLAAQRLAEEEAALKILEQRQRQEDEEEQSAIMAAKKESLEMEKERIEREKALADERKRAKEEAREAKRSKLLARSLAEKEATKKLKEEARLKRETELKKNKAEKKAKKLELELKKEQEKQLNKVKALIIKQKGVAEVQWLIAMSLTNEAGIKGVFTSPSNVARFCILHSDFELRREANMDFIVMKSLLPPTNSSNPPPPPPGVTGNLNPTQMMASLPPLPPTPQPLPLPPPGMGLSPPRLMTNKPLPSTPQPSPVGIALPNHSVLTSGGSSLPFPSPPPSLSSPLPGTGNEGMSLENLLGGRSGITSAGLAELPRRSSSGISDNDKIGGDTLGGSDNFDMMNLLPTDIADFVMEDNEGDLWNSNSITPPTASGGLGRGSGSLGGLGRDLGGLGGVLGSLTGSTLLTPDSLLAGLNSTSMDKEEKKNSAGSTVQRSDGNGIYKSSGNSFFE</sequence>
<reference evidence="6" key="1">
    <citation type="journal article" date="2023" name="Commun. Biol.">
        <title>Genome analysis of Parmales, the sister group of diatoms, reveals the evolutionary specialization of diatoms from phago-mixotrophs to photoautotrophs.</title>
        <authorList>
            <person name="Ban H."/>
            <person name="Sato S."/>
            <person name="Yoshikawa S."/>
            <person name="Yamada K."/>
            <person name="Nakamura Y."/>
            <person name="Ichinomiya M."/>
            <person name="Sato N."/>
            <person name="Blanc-Mathieu R."/>
            <person name="Endo H."/>
            <person name="Kuwata A."/>
            <person name="Ogata H."/>
        </authorList>
    </citation>
    <scope>NUCLEOTIDE SEQUENCE [LARGE SCALE GENOMIC DNA]</scope>
    <source>
        <strain evidence="6">NIES 3700</strain>
    </source>
</reference>
<keyword evidence="2" id="KW-0472">Membrane</keyword>